<evidence type="ECO:0000313" key="3">
    <source>
        <dbReference type="EMBL" id="KAK3083149.1"/>
    </source>
</evidence>
<feature type="domain" description="Disabled homolog 2-interacting protein C-terminal" evidence="2">
    <location>
        <begin position="1"/>
        <end position="50"/>
    </location>
</feature>
<dbReference type="Pfam" id="PF12004">
    <property type="entry name" value="DAB2P_C"/>
    <property type="match status" value="1"/>
</dbReference>
<feature type="coiled-coil region" evidence="1">
    <location>
        <begin position="25"/>
        <end position="55"/>
    </location>
</feature>
<organism evidence="3 4">
    <name type="scientific">Pinctada imbricata</name>
    <name type="common">Atlantic pearl-oyster</name>
    <name type="synonym">Pinctada martensii</name>
    <dbReference type="NCBI Taxonomy" id="66713"/>
    <lineage>
        <taxon>Eukaryota</taxon>
        <taxon>Metazoa</taxon>
        <taxon>Spiralia</taxon>
        <taxon>Lophotrochozoa</taxon>
        <taxon>Mollusca</taxon>
        <taxon>Bivalvia</taxon>
        <taxon>Autobranchia</taxon>
        <taxon>Pteriomorphia</taxon>
        <taxon>Pterioida</taxon>
        <taxon>Pterioidea</taxon>
        <taxon>Pteriidae</taxon>
        <taxon>Pinctada</taxon>
    </lineage>
</organism>
<protein>
    <recommendedName>
        <fullName evidence="2">Disabled homolog 2-interacting protein C-terminal domain-containing protein</fullName>
    </recommendedName>
</protein>
<reference evidence="3" key="1">
    <citation type="submission" date="2019-08" db="EMBL/GenBank/DDBJ databases">
        <title>The improved chromosome-level genome for the pearl oyster Pinctada fucata martensii using PacBio sequencing and Hi-C.</title>
        <authorList>
            <person name="Zheng Z."/>
        </authorList>
    </citation>
    <scope>NUCLEOTIDE SEQUENCE</scope>
    <source>
        <strain evidence="3">ZZ-2019</strain>
        <tissue evidence="3">Adductor muscle</tissue>
    </source>
</reference>
<name>A0AA89BPW0_PINIB</name>
<keyword evidence="1" id="KW-0175">Coiled coil</keyword>
<comment type="caution">
    <text evidence="3">The sequence shown here is derived from an EMBL/GenBank/DDBJ whole genome shotgun (WGS) entry which is preliminary data.</text>
</comment>
<dbReference type="Proteomes" id="UP001186944">
    <property type="component" value="Unassembled WGS sequence"/>
</dbReference>
<sequence length="81" mass="9217">MNVEDELRHDQEEMQNIVYQKQKVIEAQERRIQTLDTANAKLMSALNQLRNVSQANHNGMLGPLKSTLISSELAEFKTSSC</sequence>
<dbReference type="EMBL" id="VSWD01000014">
    <property type="protein sequence ID" value="KAK3083149.1"/>
    <property type="molecule type" value="Genomic_DNA"/>
</dbReference>
<evidence type="ECO:0000256" key="1">
    <source>
        <dbReference type="SAM" id="Coils"/>
    </source>
</evidence>
<evidence type="ECO:0000259" key="2">
    <source>
        <dbReference type="Pfam" id="PF12004"/>
    </source>
</evidence>
<dbReference type="AlphaFoldDB" id="A0AA89BPW0"/>
<keyword evidence="4" id="KW-1185">Reference proteome</keyword>
<accession>A0AA89BPW0</accession>
<dbReference type="InterPro" id="IPR021887">
    <property type="entry name" value="DAB2P_C"/>
</dbReference>
<proteinExistence type="predicted"/>
<evidence type="ECO:0000313" key="4">
    <source>
        <dbReference type="Proteomes" id="UP001186944"/>
    </source>
</evidence>
<gene>
    <name evidence="3" type="ORF">FSP39_015134</name>
</gene>